<dbReference type="SMART" id="SM00220">
    <property type="entry name" value="S_TKc"/>
    <property type="match status" value="1"/>
</dbReference>
<keyword evidence="2" id="KW-0808">Transferase</keyword>
<keyword evidence="3" id="KW-0547">Nucleotide-binding</keyword>
<evidence type="ECO:0000256" key="1">
    <source>
        <dbReference type="ARBA" id="ARBA00022527"/>
    </source>
</evidence>
<evidence type="ECO:0000259" key="6">
    <source>
        <dbReference type="PROSITE" id="PS50011"/>
    </source>
</evidence>
<dbReference type="GO" id="GO:0005524">
    <property type="term" value="F:ATP binding"/>
    <property type="evidence" value="ECO:0007669"/>
    <property type="project" value="UniProtKB-KW"/>
</dbReference>
<sequence length="203" mass="22769">FVSFFICSTLLPVPSQRQLKHAFVLGLEDCWRSQNNLFIMCDYCSTGDLYTYWMLTGHFKEREVQVIAAELGSFLHDFGIMHRDLNVCSEFSAWCKLTLKLFVLSGSGHVCLADFGLSRRLERGAKAFTICGTIQYMAPEVLAGGPYSHAADWWSLGILLYTLAAGEFPLPPESHHSSMLTNITEHSYEMPESFSPALALLLT</sequence>
<dbReference type="PANTHER" id="PTHR24355">
    <property type="entry name" value="G PROTEIN-COUPLED RECEPTOR KINASE/RIBOSOMAL PROTEIN S6 KINASE"/>
    <property type="match status" value="1"/>
</dbReference>
<comment type="caution">
    <text evidence="7">The sequence shown here is derived from an EMBL/GenBank/DDBJ whole genome shotgun (WGS) entry which is preliminary data.</text>
</comment>
<dbReference type="SUPFAM" id="SSF56112">
    <property type="entry name" value="Protein kinase-like (PK-like)"/>
    <property type="match status" value="1"/>
</dbReference>
<dbReference type="InterPro" id="IPR011009">
    <property type="entry name" value="Kinase-like_dom_sf"/>
</dbReference>
<feature type="non-terminal residue" evidence="7">
    <location>
        <position position="1"/>
    </location>
</feature>
<keyword evidence="4" id="KW-0418">Kinase</keyword>
<accession>A0AAE0QTE0</accession>
<evidence type="ECO:0000256" key="5">
    <source>
        <dbReference type="ARBA" id="ARBA00022840"/>
    </source>
</evidence>
<reference evidence="7" key="1">
    <citation type="submission" date="2023-06" db="EMBL/GenBank/DDBJ databases">
        <title>Male Hemibagrus guttatus genome.</title>
        <authorList>
            <person name="Bian C."/>
        </authorList>
    </citation>
    <scope>NUCLEOTIDE SEQUENCE</scope>
    <source>
        <strain evidence="7">Male_cb2023</strain>
        <tissue evidence="7">Muscle</tissue>
    </source>
</reference>
<proteinExistence type="predicted"/>
<dbReference type="PROSITE" id="PS50011">
    <property type="entry name" value="PROTEIN_KINASE_DOM"/>
    <property type="match status" value="1"/>
</dbReference>
<dbReference type="InterPro" id="IPR000719">
    <property type="entry name" value="Prot_kinase_dom"/>
</dbReference>
<evidence type="ECO:0000256" key="4">
    <source>
        <dbReference type="ARBA" id="ARBA00022777"/>
    </source>
</evidence>
<dbReference type="Pfam" id="PF00069">
    <property type="entry name" value="Pkinase"/>
    <property type="match status" value="1"/>
</dbReference>
<evidence type="ECO:0000313" key="8">
    <source>
        <dbReference type="Proteomes" id="UP001274896"/>
    </source>
</evidence>
<keyword evidence="8" id="KW-1185">Reference proteome</keyword>
<dbReference type="PANTHER" id="PTHR24355:SF1">
    <property type="entry name" value="RIBOSOMAL PROTEIN S6 KINASE-RELATED PROTEIN"/>
    <property type="match status" value="1"/>
</dbReference>
<dbReference type="Proteomes" id="UP001274896">
    <property type="component" value="Unassembled WGS sequence"/>
</dbReference>
<gene>
    <name evidence="7" type="ORF">QTP70_024979</name>
</gene>
<keyword evidence="5" id="KW-0067">ATP-binding</keyword>
<evidence type="ECO:0000256" key="3">
    <source>
        <dbReference type="ARBA" id="ARBA00022741"/>
    </source>
</evidence>
<dbReference type="AlphaFoldDB" id="A0AAE0QTE0"/>
<name>A0AAE0QTE0_9TELE</name>
<organism evidence="7 8">
    <name type="scientific">Hemibagrus guttatus</name>
    <dbReference type="NCBI Taxonomy" id="175788"/>
    <lineage>
        <taxon>Eukaryota</taxon>
        <taxon>Metazoa</taxon>
        <taxon>Chordata</taxon>
        <taxon>Craniata</taxon>
        <taxon>Vertebrata</taxon>
        <taxon>Euteleostomi</taxon>
        <taxon>Actinopterygii</taxon>
        <taxon>Neopterygii</taxon>
        <taxon>Teleostei</taxon>
        <taxon>Ostariophysi</taxon>
        <taxon>Siluriformes</taxon>
        <taxon>Bagridae</taxon>
        <taxon>Hemibagrus</taxon>
    </lineage>
</organism>
<evidence type="ECO:0000256" key="2">
    <source>
        <dbReference type="ARBA" id="ARBA00022679"/>
    </source>
</evidence>
<protein>
    <recommendedName>
        <fullName evidence="6">Protein kinase domain-containing protein</fullName>
    </recommendedName>
</protein>
<dbReference type="EMBL" id="JAUCMX010000011">
    <property type="protein sequence ID" value="KAK3531589.1"/>
    <property type="molecule type" value="Genomic_DNA"/>
</dbReference>
<feature type="non-terminal residue" evidence="7">
    <location>
        <position position="203"/>
    </location>
</feature>
<keyword evidence="1" id="KW-0723">Serine/threonine-protein kinase</keyword>
<dbReference type="GO" id="GO:0004674">
    <property type="term" value="F:protein serine/threonine kinase activity"/>
    <property type="evidence" value="ECO:0007669"/>
    <property type="project" value="UniProtKB-KW"/>
</dbReference>
<feature type="domain" description="Protein kinase" evidence="6">
    <location>
        <begin position="1"/>
        <end position="203"/>
    </location>
</feature>
<evidence type="ECO:0000313" key="7">
    <source>
        <dbReference type="EMBL" id="KAK3531589.1"/>
    </source>
</evidence>
<dbReference type="Gene3D" id="1.10.510.10">
    <property type="entry name" value="Transferase(Phosphotransferase) domain 1"/>
    <property type="match status" value="1"/>
</dbReference>